<feature type="compositionally biased region" description="Polar residues" evidence="5">
    <location>
        <begin position="16"/>
        <end position="30"/>
    </location>
</feature>
<feature type="transmembrane region" description="Helical" evidence="6">
    <location>
        <begin position="144"/>
        <end position="161"/>
    </location>
</feature>
<feature type="transmembrane region" description="Helical" evidence="6">
    <location>
        <begin position="403"/>
        <end position="422"/>
    </location>
</feature>
<dbReference type="InterPro" id="IPR036259">
    <property type="entry name" value="MFS_trans_sf"/>
</dbReference>
<feature type="transmembrane region" description="Helical" evidence="6">
    <location>
        <begin position="434"/>
        <end position="460"/>
    </location>
</feature>
<dbReference type="InterPro" id="IPR020846">
    <property type="entry name" value="MFS_dom"/>
</dbReference>
<dbReference type="PANTHER" id="PTHR23501">
    <property type="entry name" value="MAJOR FACILITATOR SUPERFAMILY"/>
    <property type="match status" value="1"/>
</dbReference>
<sequence>MASEDPFVNGSDKPDPTSTMSNPGLGNASDQDSDSKTEKFALGRRGQLVFFTLAVLTLMAALDGTSLSVALPTIAKALNGTAIEAFWSGTSFLLSSTVFQPSFASLSNIFGRRPMVLVAILFFCVGAIIAAVGDNFTYMLVGRTIQGVGGGGIIALSEIIVTDLIPLRYRGQYFGILSAMWSLGSVTGPILGGGFAENVTWRWIFYINFPFIGFGTVFVVLFLRLSILPSSLVEKLRRIDYIGTVLFVGSMSSFLIPLTWGGVSYPWDSWHTLVPLIIGAAGLFVFAFYEYRFAADPIIPPKVFRNRTATVSFIGSVLQGLILWCTLYYLPLYYEAVKEYSPIISGIALFPETFTVAPSGMAAGILITMTGHYRWAIWLGWVVSTIGLGLMCIIKSSTSIPGWILLNIVPGLGLGLLFPSLGYAVQASATSENLAIAVAMFSFFRALGQAIGVAVGGVVFQNRMRHSLLRYPALAPMADAYSQDAAGLVQIIKGMADGVNKSDLKDAYTDSLRIVWAVCCAISGIALLFSLLTESYDLDQTLDTNQGLRDAHENDTSEKDLEASADKAVQQNTPWAY</sequence>
<gene>
    <name evidence="8" type="ORF">PMG11_06386</name>
</gene>
<feature type="transmembrane region" description="Helical" evidence="6">
    <location>
        <begin position="203"/>
        <end position="227"/>
    </location>
</feature>
<comment type="subcellular location">
    <subcellularLocation>
        <location evidence="1">Membrane</location>
        <topology evidence="1">Multi-pass membrane protein</topology>
    </subcellularLocation>
</comment>
<dbReference type="AlphaFoldDB" id="A0A0F7TRQ0"/>
<reference evidence="9" key="1">
    <citation type="journal article" date="2015" name="Genome Announc.">
        <title>Draft genome sequence of the fungus Penicillium brasilianum MG11.</title>
        <authorList>
            <person name="Horn F."/>
            <person name="Linde J."/>
            <person name="Mattern D.J."/>
            <person name="Walther G."/>
            <person name="Guthke R."/>
            <person name="Brakhage A.A."/>
            <person name="Valiante V."/>
        </authorList>
    </citation>
    <scope>NUCLEOTIDE SEQUENCE [LARGE SCALE GENOMIC DNA]</scope>
    <source>
        <strain evidence="9">MG11</strain>
    </source>
</reference>
<feature type="transmembrane region" description="Helical" evidence="6">
    <location>
        <begin position="514"/>
        <end position="532"/>
    </location>
</feature>
<protein>
    <submittedName>
        <fullName evidence="8">Putative MFS multidrug transporter</fullName>
    </submittedName>
</protein>
<evidence type="ECO:0000256" key="3">
    <source>
        <dbReference type="ARBA" id="ARBA00022989"/>
    </source>
</evidence>
<dbReference type="PANTHER" id="PTHR23501:SF59">
    <property type="entry name" value="MAJOR FACILITATOR SUPERFAMILY (MFS) PROFILE DOMAIN-CONTAINING PROTEIN-RELATED"/>
    <property type="match status" value="1"/>
</dbReference>
<dbReference type="Pfam" id="PF07690">
    <property type="entry name" value="MFS_1"/>
    <property type="match status" value="1"/>
</dbReference>
<feature type="transmembrane region" description="Helical" evidence="6">
    <location>
        <begin position="375"/>
        <end position="394"/>
    </location>
</feature>
<dbReference type="GO" id="GO:0005886">
    <property type="term" value="C:plasma membrane"/>
    <property type="evidence" value="ECO:0007669"/>
    <property type="project" value="TreeGrafter"/>
</dbReference>
<keyword evidence="9" id="KW-1185">Reference proteome</keyword>
<feature type="transmembrane region" description="Helical" evidence="6">
    <location>
        <begin position="173"/>
        <end position="191"/>
    </location>
</feature>
<dbReference type="PROSITE" id="PS50850">
    <property type="entry name" value="MFS"/>
    <property type="match status" value="1"/>
</dbReference>
<evidence type="ECO:0000256" key="4">
    <source>
        <dbReference type="ARBA" id="ARBA00023136"/>
    </source>
</evidence>
<name>A0A0F7TRQ0_PENBI</name>
<accession>A0A0F7TRQ0</accession>
<feature type="transmembrane region" description="Helical" evidence="6">
    <location>
        <begin position="48"/>
        <end position="73"/>
    </location>
</feature>
<dbReference type="Gene3D" id="1.20.1720.10">
    <property type="entry name" value="Multidrug resistance protein D"/>
    <property type="match status" value="1"/>
</dbReference>
<keyword evidence="3 6" id="KW-1133">Transmembrane helix</keyword>
<feature type="transmembrane region" description="Helical" evidence="6">
    <location>
        <begin position="239"/>
        <end position="260"/>
    </location>
</feature>
<dbReference type="FunFam" id="1.20.1250.20:FF:000786">
    <property type="entry name" value="MFS multidrug transporter, putative"/>
    <property type="match status" value="1"/>
</dbReference>
<dbReference type="FunFam" id="1.20.1720.10:FF:000018">
    <property type="entry name" value="Putative MFS multidrug transporter"/>
    <property type="match status" value="1"/>
</dbReference>
<feature type="transmembrane region" description="Helical" evidence="6">
    <location>
        <begin position="115"/>
        <end position="132"/>
    </location>
</feature>
<feature type="transmembrane region" description="Helical" evidence="6">
    <location>
        <begin position="310"/>
        <end position="330"/>
    </location>
</feature>
<evidence type="ECO:0000259" key="7">
    <source>
        <dbReference type="PROSITE" id="PS50850"/>
    </source>
</evidence>
<evidence type="ECO:0000313" key="9">
    <source>
        <dbReference type="Proteomes" id="UP000042958"/>
    </source>
</evidence>
<dbReference type="Proteomes" id="UP000042958">
    <property type="component" value="Unassembled WGS sequence"/>
</dbReference>
<dbReference type="Gene3D" id="1.20.1250.20">
    <property type="entry name" value="MFS general substrate transporter like domains"/>
    <property type="match status" value="1"/>
</dbReference>
<feature type="region of interest" description="Disordered" evidence="5">
    <location>
        <begin position="549"/>
        <end position="577"/>
    </location>
</feature>
<dbReference type="InterPro" id="IPR011701">
    <property type="entry name" value="MFS"/>
</dbReference>
<feature type="transmembrane region" description="Helical" evidence="6">
    <location>
        <begin position="85"/>
        <end position="103"/>
    </location>
</feature>
<dbReference type="PRINTS" id="PR01036">
    <property type="entry name" value="TCRTETB"/>
</dbReference>
<keyword evidence="4 6" id="KW-0472">Membrane</keyword>
<feature type="compositionally biased region" description="Basic and acidic residues" evidence="5">
    <location>
        <begin position="549"/>
        <end position="565"/>
    </location>
</feature>
<organism evidence="8 9">
    <name type="scientific">Penicillium brasilianum</name>
    <dbReference type="NCBI Taxonomy" id="104259"/>
    <lineage>
        <taxon>Eukaryota</taxon>
        <taxon>Fungi</taxon>
        <taxon>Dikarya</taxon>
        <taxon>Ascomycota</taxon>
        <taxon>Pezizomycotina</taxon>
        <taxon>Eurotiomycetes</taxon>
        <taxon>Eurotiomycetidae</taxon>
        <taxon>Eurotiales</taxon>
        <taxon>Aspergillaceae</taxon>
        <taxon>Penicillium</taxon>
    </lineage>
</organism>
<evidence type="ECO:0000256" key="2">
    <source>
        <dbReference type="ARBA" id="ARBA00022692"/>
    </source>
</evidence>
<feature type="region of interest" description="Disordered" evidence="5">
    <location>
        <begin position="1"/>
        <end position="36"/>
    </location>
</feature>
<dbReference type="GO" id="GO:0022857">
    <property type="term" value="F:transmembrane transporter activity"/>
    <property type="evidence" value="ECO:0007669"/>
    <property type="project" value="InterPro"/>
</dbReference>
<evidence type="ECO:0000256" key="6">
    <source>
        <dbReference type="SAM" id="Phobius"/>
    </source>
</evidence>
<evidence type="ECO:0000313" key="8">
    <source>
        <dbReference type="EMBL" id="CEJ57702.1"/>
    </source>
</evidence>
<dbReference type="OrthoDB" id="2351791at2759"/>
<proteinExistence type="predicted"/>
<evidence type="ECO:0000256" key="5">
    <source>
        <dbReference type="SAM" id="MobiDB-lite"/>
    </source>
</evidence>
<evidence type="ECO:0000256" key="1">
    <source>
        <dbReference type="ARBA" id="ARBA00004141"/>
    </source>
</evidence>
<dbReference type="EMBL" id="CDHK01000005">
    <property type="protein sequence ID" value="CEJ57702.1"/>
    <property type="molecule type" value="Genomic_DNA"/>
</dbReference>
<feature type="transmembrane region" description="Helical" evidence="6">
    <location>
        <begin position="272"/>
        <end position="289"/>
    </location>
</feature>
<feature type="domain" description="Major facilitator superfamily (MFS) profile" evidence="7">
    <location>
        <begin position="49"/>
        <end position="538"/>
    </location>
</feature>
<dbReference type="SUPFAM" id="SSF103473">
    <property type="entry name" value="MFS general substrate transporter"/>
    <property type="match status" value="1"/>
</dbReference>
<keyword evidence="2 6" id="KW-0812">Transmembrane</keyword>